<dbReference type="AlphaFoldDB" id="A0AAD9ALU6"/>
<organism evidence="3 4">
    <name type="scientific">Colletotrichum chrysophilum</name>
    <dbReference type="NCBI Taxonomy" id="1836956"/>
    <lineage>
        <taxon>Eukaryota</taxon>
        <taxon>Fungi</taxon>
        <taxon>Dikarya</taxon>
        <taxon>Ascomycota</taxon>
        <taxon>Pezizomycotina</taxon>
        <taxon>Sordariomycetes</taxon>
        <taxon>Hypocreomycetidae</taxon>
        <taxon>Glomerellales</taxon>
        <taxon>Glomerellaceae</taxon>
        <taxon>Colletotrichum</taxon>
        <taxon>Colletotrichum gloeosporioides species complex</taxon>
    </lineage>
</organism>
<dbReference type="Proteomes" id="UP001243330">
    <property type="component" value="Unassembled WGS sequence"/>
</dbReference>
<evidence type="ECO:0000256" key="1">
    <source>
        <dbReference type="SAM" id="Coils"/>
    </source>
</evidence>
<feature type="compositionally biased region" description="Basic and acidic residues" evidence="2">
    <location>
        <begin position="208"/>
        <end position="222"/>
    </location>
</feature>
<evidence type="ECO:0000313" key="4">
    <source>
        <dbReference type="Proteomes" id="UP001243330"/>
    </source>
</evidence>
<feature type="region of interest" description="Disordered" evidence="2">
    <location>
        <begin position="199"/>
        <end position="340"/>
    </location>
</feature>
<dbReference type="EMBL" id="JAQOWY010000185">
    <property type="protein sequence ID" value="KAK1847954.1"/>
    <property type="molecule type" value="Genomic_DNA"/>
</dbReference>
<keyword evidence="4" id="KW-1185">Reference proteome</keyword>
<reference evidence="3" key="1">
    <citation type="submission" date="2023-01" db="EMBL/GenBank/DDBJ databases">
        <title>Colletotrichum chrysophilum M932 genome sequence.</title>
        <authorList>
            <person name="Baroncelli R."/>
        </authorList>
    </citation>
    <scope>NUCLEOTIDE SEQUENCE</scope>
    <source>
        <strain evidence="3">M932</strain>
    </source>
</reference>
<evidence type="ECO:0000313" key="3">
    <source>
        <dbReference type="EMBL" id="KAK1847954.1"/>
    </source>
</evidence>
<feature type="coiled-coil region" evidence="1">
    <location>
        <begin position="355"/>
        <end position="424"/>
    </location>
</feature>
<gene>
    <name evidence="3" type="ORF">CCHR01_09388</name>
</gene>
<accession>A0AAD9ALU6</accession>
<proteinExistence type="predicted"/>
<feature type="compositionally biased region" description="Basic and acidic residues" evidence="2">
    <location>
        <begin position="276"/>
        <end position="293"/>
    </location>
</feature>
<dbReference type="Gene3D" id="1.20.5.340">
    <property type="match status" value="1"/>
</dbReference>
<dbReference type="SUPFAM" id="SSF57997">
    <property type="entry name" value="Tropomyosin"/>
    <property type="match status" value="1"/>
</dbReference>
<keyword evidence="1" id="KW-0175">Coiled coil</keyword>
<protein>
    <submittedName>
        <fullName evidence="3">Uncharacterized protein</fullName>
    </submittedName>
</protein>
<evidence type="ECO:0000256" key="2">
    <source>
        <dbReference type="SAM" id="MobiDB-lite"/>
    </source>
</evidence>
<sequence length="481" mass="53841">MSSRKPDYVLREVVAVREDEGQPPSILPLQFELRVRCSPERLLIFRLAISLAGSAFDKTAETNVYLHITADFLDSLDHMVCDKSDTNARNPSYLDSVRRQLKDTNSIARLRFQLLRGKHIQLAVPKDFTIDQLCDDVARSTFENAESLAAASTFSLYLPHNILSSDSVPKYKDAIERSRSLTDALRQGYERMRDVNRLYRGAGGKVHQPRDRPHGWSPRKENSSPLAPGSSPSCGSTLPFDDVSRGSPPPYNGSPAGEQSRTTRSDAAAILAADPGSDHSPPEYSDAEPRGDGPDCLQSVFSCGIEDLHTHPTPQRKRPFANVSPTTTSATDAPRPEKLQRPLAVCSGDQLMRMFEEQQRQIHQLHQKLEESQERNKALEKRYEELEEKYYELENRQAGYEGGLDSVDITVDDLEARCSALESQMPDVCDEVKGLIEDIGRTTKEEICTTIDDSMAKAIEETVDAQVKKVKDRIWKALQPI</sequence>
<comment type="caution">
    <text evidence="3">The sequence shown here is derived from an EMBL/GenBank/DDBJ whole genome shotgun (WGS) entry which is preliminary data.</text>
</comment>
<name>A0AAD9ALU6_9PEZI</name>